<dbReference type="GO" id="GO:0032040">
    <property type="term" value="C:small-subunit processome"/>
    <property type="evidence" value="ECO:0007669"/>
    <property type="project" value="InterPro"/>
</dbReference>
<gene>
    <name evidence="8" type="ORF">EDS130_LOCUS21647</name>
    <name evidence="9" type="ORF">XAT740_LOCUS44475</name>
</gene>
<feature type="compositionally biased region" description="Basic and acidic residues" evidence="7">
    <location>
        <begin position="14"/>
        <end position="27"/>
    </location>
</feature>
<comment type="function">
    <text evidence="6">Involved in nucleolar processing of pre-18S ribosomal RNA. Has a role in the nuclear export of 40S pre-ribosomal subunit to the cytoplasm.</text>
</comment>
<dbReference type="PANTHER" id="PTHR23183:SF0">
    <property type="entry name" value="NUCLEOLAR PROTEIN 14"/>
    <property type="match status" value="1"/>
</dbReference>
<dbReference type="Proteomes" id="UP000663852">
    <property type="component" value="Unassembled WGS sequence"/>
</dbReference>
<feature type="region of interest" description="Disordered" evidence="7">
    <location>
        <begin position="110"/>
        <end position="186"/>
    </location>
</feature>
<keyword evidence="3" id="KW-0690">Ribosome biogenesis</keyword>
<dbReference type="InterPro" id="IPR007276">
    <property type="entry name" value="Nop14"/>
</dbReference>
<evidence type="ECO:0000256" key="6">
    <source>
        <dbReference type="ARBA" id="ARBA00024695"/>
    </source>
</evidence>
<comment type="similarity">
    <text evidence="2">Belongs to the NOP14 family.</text>
</comment>
<evidence type="ECO:0000313" key="9">
    <source>
        <dbReference type="EMBL" id="CAF1570990.1"/>
    </source>
</evidence>
<reference evidence="8" key="1">
    <citation type="submission" date="2021-02" db="EMBL/GenBank/DDBJ databases">
        <authorList>
            <person name="Nowell W R."/>
        </authorList>
    </citation>
    <scope>NUCLEOTIDE SEQUENCE</scope>
</reference>
<evidence type="ECO:0000313" key="11">
    <source>
        <dbReference type="Proteomes" id="UP000663852"/>
    </source>
</evidence>
<dbReference type="AlphaFoldDB" id="A0A814RDB9"/>
<comment type="subcellular location">
    <subcellularLocation>
        <location evidence="1">Nucleus</location>
        <location evidence="1">Nucleolus</location>
    </subcellularLocation>
</comment>
<keyword evidence="5" id="KW-0539">Nucleus</keyword>
<evidence type="ECO:0000256" key="2">
    <source>
        <dbReference type="ARBA" id="ARBA00007466"/>
    </source>
</evidence>
<evidence type="ECO:0000256" key="3">
    <source>
        <dbReference type="ARBA" id="ARBA00022517"/>
    </source>
</evidence>
<name>A0A814RDB9_ADIRI</name>
<feature type="region of interest" description="Disordered" evidence="7">
    <location>
        <begin position="326"/>
        <end position="379"/>
    </location>
</feature>
<dbReference type="EMBL" id="CAJNOJ010000110">
    <property type="protein sequence ID" value="CAF1132365.1"/>
    <property type="molecule type" value="Genomic_DNA"/>
</dbReference>
<evidence type="ECO:0000256" key="1">
    <source>
        <dbReference type="ARBA" id="ARBA00004604"/>
    </source>
</evidence>
<organism evidence="8 11">
    <name type="scientific">Adineta ricciae</name>
    <name type="common">Rotifer</name>
    <dbReference type="NCBI Taxonomy" id="249248"/>
    <lineage>
        <taxon>Eukaryota</taxon>
        <taxon>Metazoa</taxon>
        <taxon>Spiralia</taxon>
        <taxon>Gnathifera</taxon>
        <taxon>Rotifera</taxon>
        <taxon>Eurotatoria</taxon>
        <taxon>Bdelloidea</taxon>
        <taxon>Adinetida</taxon>
        <taxon>Adinetidae</taxon>
        <taxon>Adineta</taxon>
    </lineage>
</organism>
<dbReference type="GO" id="GO:0030490">
    <property type="term" value="P:maturation of SSU-rRNA"/>
    <property type="evidence" value="ECO:0007669"/>
    <property type="project" value="TreeGrafter"/>
</dbReference>
<feature type="compositionally biased region" description="Basic and acidic residues" evidence="7">
    <location>
        <begin position="110"/>
        <end position="122"/>
    </location>
</feature>
<evidence type="ECO:0000313" key="10">
    <source>
        <dbReference type="Proteomes" id="UP000663828"/>
    </source>
</evidence>
<keyword evidence="4" id="KW-0698">rRNA processing</keyword>
<evidence type="ECO:0000256" key="4">
    <source>
        <dbReference type="ARBA" id="ARBA00022552"/>
    </source>
</evidence>
<dbReference type="OrthoDB" id="441771at2759"/>
<proteinExistence type="inferred from homology"/>
<accession>A0A814RDB9</accession>
<evidence type="ECO:0000256" key="5">
    <source>
        <dbReference type="ARBA" id="ARBA00023242"/>
    </source>
</evidence>
<feature type="compositionally biased region" description="Acidic residues" evidence="7">
    <location>
        <begin position="342"/>
        <end position="371"/>
    </location>
</feature>
<comment type="caution">
    <text evidence="8">The sequence shown here is derived from an EMBL/GenBank/DDBJ whole genome shotgun (WGS) entry which is preliminary data.</text>
</comment>
<dbReference type="PANTHER" id="PTHR23183">
    <property type="entry name" value="NOP14"/>
    <property type="match status" value="1"/>
</dbReference>
<protein>
    <recommendedName>
        <fullName evidence="12">Nucleolar protein 14</fullName>
    </recommendedName>
</protein>
<dbReference type="Proteomes" id="UP000663828">
    <property type="component" value="Unassembled WGS sequence"/>
</dbReference>
<feature type="compositionally biased region" description="Basic residues" evidence="7">
    <location>
        <begin position="1"/>
        <end position="13"/>
    </location>
</feature>
<evidence type="ECO:0000256" key="7">
    <source>
        <dbReference type="SAM" id="MobiDB-lite"/>
    </source>
</evidence>
<evidence type="ECO:0008006" key="12">
    <source>
        <dbReference type="Google" id="ProtNLM"/>
    </source>
</evidence>
<dbReference type="EMBL" id="CAJNOR010005645">
    <property type="protein sequence ID" value="CAF1570990.1"/>
    <property type="molecule type" value="Genomic_DNA"/>
</dbReference>
<keyword evidence="10" id="KW-1185">Reference proteome</keyword>
<dbReference type="Pfam" id="PF04147">
    <property type="entry name" value="Nop14"/>
    <property type="match status" value="1"/>
</dbReference>
<dbReference type="GO" id="GO:0030692">
    <property type="term" value="C:Noc4p-Nop14p complex"/>
    <property type="evidence" value="ECO:0007669"/>
    <property type="project" value="TreeGrafter"/>
</dbReference>
<sequence>MMKKAGKSKKRRPFAADKHNFKSRVDTVNKTNPFDLHVNRLKHDVLGKRRNYEKGGQPLKARSRGIEKRKRTLLKELNSVFKKSTFIDHRLGENDPTLTADERLMQRLIAERSKARPGRESRYNLNDEEDLTHYGQSLSKSDELNQKPVIDEYDDDDEPGKGRLNSEHFFGGFNSTGEQRKPQTKQEWIESMIKSTKLDKYERQRENEKIFDMTTTLDEQWKALSKLVGVREKPTKDNKETSDDYDKLVNSLRFEAKTTGAPIKSIEEREKEAAERLKALQVEENERMERPALKSILSKNRSQTHASVEELDESYYIMDGTKKRVTFDDEDEGGKNGIEATNETEEIAENEEDNSVEVDNEDQKNDEEENGDGSAEITNGDLLAEFDEIPATVDILEDRLSKDKNTLNVIWKRINDKRLPPIPKKVLTNYFDVLLDYYTSIAPNQVLYNRISKNLLELLQTVNNDETKTNILNRLKQYHVNLSEEIENNKFAQVDVSLIVFLKLVAYLYPTSDFRHPITTPAMTLLVQAIQHVSLKSLSSCRQALFLIELVKHWIGKSHRYVPEVMVLFLKLLQLACPVDKSKHFISYSSKQIGNSQLLVLNKNSKSQSTKLTIFDTTDLDDDNDEHRALILRTCLNHFMDFLNVYQSLSAIVEIVRPFKTFLQTFAETSKCKSISEQSREILQLIDTIQTTCLSNRKHIELGKEQTKMIRLYEPRFGLVYEGKKNSRLPKEYAERQKLRKKYIREVKSTTREIIRDNEFIAREELRQQMEKDTQRKRKVKDILSELSMQEGEYRKLQKTK</sequence>
<feature type="region of interest" description="Disordered" evidence="7">
    <location>
        <begin position="1"/>
        <end position="28"/>
    </location>
</feature>
<evidence type="ECO:0000313" key="8">
    <source>
        <dbReference type="EMBL" id="CAF1132365.1"/>
    </source>
</evidence>